<evidence type="ECO:0000313" key="12">
    <source>
        <dbReference type="EMBL" id="KAJ8070578.1"/>
    </source>
</evidence>
<dbReference type="GO" id="GO:0003723">
    <property type="term" value="F:RNA binding"/>
    <property type="evidence" value="ECO:0007669"/>
    <property type="project" value="InterPro"/>
</dbReference>
<dbReference type="PROSITE" id="PS50089">
    <property type="entry name" value="ZF_RING_2"/>
    <property type="match status" value="1"/>
</dbReference>
<dbReference type="CDD" id="cd20335">
    <property type="entry name" value="BRcat_RBR"/>
    <property type="match status" value="1"/>
</dbReference>
<dbReference type="AlphaFoldDB" id="A0A9X0DRM1"/>
<dbReference type="GO" id="GO:0004842">
    <property type="term" value="F:ubiquitin-protein transferase activity"/>
    <property type="evidence" value="ECO:0007669"/>
    <property type="project" value="TreeGrafter"/>
</dbReference>
<dbReference type="SUPFAM" id="SSF54928">
    <property type="entry name" value="RNA-binding domain, RBD"/>
    <property type="match status" value="1"/>
</dbReference>
<dbReference type="InterPro" id="IPR013083">
    <property type="entry name" value="Znf_RING/FYVE/PHD"/>
</dbReference>
<dbReference type="InterPro" id="IPR035979">
    <property type="entry name" value="RBD_domain_sf"/>
</dbReference>
<dbReference type="Gene3D" id="1.20.120.1750">
    <property type="match status" value="1"/>
</dbReference>
<dbReference type="CDD" id="cd00590">
    <property type="entry name" value="RRM_SF"/>
    <property type="match status" value="1"/>
</dbReference>
<dbReference type="Pfam" id="PF00642">
    <property type="entry name" value="zf-CCCH"/>
    <property type="match status" value="2"/>
</dbReference>
<organism evidence="12 13">
    <name type="scientific">Sclerotinia nivalis</name>
    <dbReference type="NCBI Taxonomy" id="352851"/>
    <lineage>
        <taxon>Eukaryota</taxon>
        <taxon>Fungi</taxon>
        <taxon>Dikarya</taxon>
        <taxon>Ascomycota</taxon>
        <taxon>Pezizomycotina</taxon>
        <taxon>Leotiomycetes</taxon>
        <taxon>Helotiales</taxon>
        <taxon>Sclerotiniaceae</taxon>
        <taxon>Sclerotinia</taxon>
    </lineage>
</organism>
<keyword evidence="13" id="KW-1185">Reference proteome</keyword>
<dbReference type="Gene3D" id="3.30.1370.210">
    <property type="match status" value="1"/>
</dbReference>
<dbReference type="GO" id="GO:0097039">
    <property type="term" value="P:protein linear polyubiquitination"/>
    <property type="evidence" value="ECO:0007669"/>
    <property type="project" value="TreeGrafter"/>
</dbReference>
<dbReference type="InterPro" id="IPR036855">
    <property type="entry name" value="Znf_CCCH_sf"/>
</dbReference>
<feature type="domain" description="RING-type" evidence="9">
    <location>
        <begin position="676"/>
        <end position="722"/>
    </location>
</feature>
<evidence type="ECO:0000259" key="11">
    <source>
        <dbReference type="PROSITE" id="PS51873"/>
    </source>
</evidence>
<dbReference type="SUPFAM" id="SSF90229">
    <property type="entry name" value="CCCH zinc finger"/>
    <property type="match status" value="3"/>
</dbReference>
<dbReference type="InterPro" id="IPR002867">
    <property type="entry name" value="IBR_dom"/>
</dbReference>
<dbReference type="InterPro" id="IPR044066">
    <property type="entry name" value="TRIAD_supradom"/>
</dbReference>
<dbReference type="EMBL" id="JAPEIS010000001">
    <property type="protein sequence ID" value="KAJ8070578.1"/>
    <property type="molecule type" value="Genomic_DNA"/>
</dbReference>
<dbReference type="Gene3D" id="4.10.1000.10">
    <property type="entry name" value="Zinc finger, CCCH-type"/>
    <property type="match status" value="1"/>
</dbReference>
<dbReference type="Proteomes" id="UP001152300">
    <property type="component" value="Unassembled WGS sequence"/>
</dbReference>
<keyword evidence="3 8" id="KW-0479">Metal-binding</keyword>
<evidence type="ECO:0000259" key="10">
    <source>
        <dbReference type="PROSITE" id="PS50103"/>
    </source>
</evidence>
<dbReference type="GO" id="GO:0008270">
    <property type="term" value="F:zinc ion binding"/>
    <property type="evidence" value="ECO:0007669"/>
    <property type="project" value="UniProtKB-KW"/>
</dbReference>
<feature type="domain" description="C3H1-type" evidence="10">
    <location>
        <begin position="91"/>
        <end position="118"/>
    </location>
</feature>
<evidence type="ECO:0000256" key="2">
    <source>
        <dbReference type="ARBA" id="ARBA00022679"/>
    </source>
</evidence>
<feature type="zinc finger region" description="C3H1-type" evidence="8">
    <location>
        <begin position="4"/>
        <end position="27"/>
    </location>
</feature>
<dbReference type="SUPFAM" id="SSF57850">
    <property type="entry name" value="RING/U-box"/>
    <property type="match status" value="2"/>
</dbReference>
<evidence type="ECO:0000256" key="5">
    <source>
        <dbReference type="ARBA" id="ARBA00022771"/>
    </source>
</evidence>
<evidence type="ECO:0000256" key="3">
    <source>
        <dbReference type="ARBA" id="ARBA00022723"/>
    </source>
</evidence>
<feature type="domain" description="RING-type" evidence="11">
    <location>
        <begin position="672"/>
        <end position="882"/>
    </location>
</feature>
<protein>
    <recommendedName>
        <fullName evidence="14">RING-type E3 ubiquitin transferase</fullName>
    </recommendedName>
</protein>
<dbReference type="InterPro" id="IPR000504">
    <property type="entry name" value="RRM_dom"/>
</dbReference>
<evidence type="ECO:0000313" key="13">
    <source>
        <dbReference type="Proteomes" id="UP001152300"/>
    </source>
</evidence>
<evidence type="ECO:0000256" key="4">
    <source>
        <dbReference type="ARBA" id="ARBA00022737"/>
    </source>
</evidence>
<dbReference type="OrthoDB" id="10009520at2759"/>
<feature type="zinc finger region" description="C3H1-type" evidence="8">
    <location>
        <begin position="56"/>
        <end position="83"/>
    </location>
</feature>
<evidence type="ECO:0000256" key="6">
    <source>
        <dbReference type="ARBA" id="ARBA00022786"/>
    </source>
</evidence>
<dbReference type="Pfam" id="PF01485">
    <property type="entry name" value="IBR"/>
    <property type="match status" value="1"/>
</dbReference>
<evidence type="ECO:0000259" key="9">
    <source>
        <dbReference type="PROSITE" id="PS50089"/>
    </source>
</evidence>
<keyword evidence="7 8" id="KW-0862">Zinc</keyword>
<dbReference type="PROSITE" id="PS50103">
    <property type="entry name" value="ZF_C3H1"/>
    <property type="match status" value="3"/>
</dbReference>
<keyword evidence="4" id="KW-0677">Repeat</keyword>
<dbReference type="InterPro" id="IPR051628">
    <property type="entry name" value="LUBAC_E3_Ligases"/>
</dbReference>
<gene>
    <name evidence="12" type="ORF">OCU04_000951</name>
</gene>
<sequence>MMLPCKYFATLAGCGRGNSCQYSHDASTKTNAPQSIHSLNIKNGNPLPSQPLRPQAQKLIACKFFAKGLCQKGDDCPFSHEVTMAAASGIPPRSRICSFFTRGQCTRGNRCQFEHTLTEPGNDSIDQTNTQVGNPQLISPTTINTPSTSASLTMTPAVTKNYDNIPDGMIARAISGSLAIFGDGGQVYKVSVPSDFTTIRITGLPQNANIEYIEAMLGRVGIDTSGICIRITSKGTPPLVCAYLRLEGSMVGSVLSEELESGWSRSELYSQLKASPVPTSLSSVSGISREVDFHKVIFSWYRSTKMAILKYADEDAADMTCSNFNEGHYRVMGKQLTCASPIVSDLQTDQNHIFLCILKNVPVFADKEDISAAMDEKHRPDELTVGRASYEASDEMTRNHVKELCSAIGPLESWDPVQDSLAKRVKVRVRFQDESDAREAIAQLNNKNIGILGKGKLMVQQIVVARFKVTTKIYLAVQSQIEADKKLLIEQRIQIRAYPSTDVSQKFTSLKIEGEPGENFVKAKDKLEKMLTGTVAVAGDKTIWNDYFMQPTGLNKLKLVEKECDVVIYRDRRRKQLRLCGSPVDIECAQRTLHNMVASGLEGYAIVLSRSNFRWISNGGFEQIVSALGKDVASIDTLSSPKKLLLSGGPENYHKAMEILNCKSAVASNVVKADDCIVCWCPAETPVRTHCGHLYCLQCFENLCSSTTTGNKEVSINCAADECDVTLSLEEIQQYLTSNTFEELLEASFNSYIRHHPEDFHYCPTADCGQIYRVTHPIRSRSCAECLTETCISCHESHTGQTCAEYKYQESNGKEEFEKFKSEQGCKDCPRCKTTMEKIEGCDHIICSGCGVHICWTCLDTFEEAKQCYDHMSAKHGNIGGPFAADNQHWGDLLGDVRFAVGNGPWELDLLDDVPADNPDPARLNPGMRHQMLERFEQDLHRW</sequence>
<dbReference type="CDD" id="cd22585">
    <property type="entry name" value="Rcat_RBR_DEAH12-like"/>
    <property type="match status" value="1"/>
</dbReference>
<evidence type="ECO:0000256" key="1">
    <source>
        <dbReference type="ARBA" id="ARBA00004906"/>
    </source>
</evidence>
<dbReference type="GO" id="GO:0043130">
    <property type="term" value="F:ubiquitin binding"/>
    <property type="evidence" value="ECO:0007669"/>
    <property type="project" value="TreeGrafter"/>
</dbReference>
<dbReference type="PANTHER" id="PTHR22770">
    <property type="entry name" value="UBIQUITIN CONJUGATING ENZYME 7 INTERACTING PROTEIN-RELATED"/>
    <property type="match status" value="1"/>
</dbReference>
<accession>A0A9X0DRM1</accession>
<comment type="caution">
    <text evidence="12">The sequence shown here is derived from an EMBL/GenBank/DDBJ whole genome shotgun (WGS) entry which is preliminary data.</text>
</comment>
<dbReference type="PROSITE" id="PS51873">
    <property type="entry name" value="TRIAD"/>
    <property type="match status" value="1"/>
</dbReference>
<dbReference type="InterPro" id="IPR001841">
    <property type="entry name" value="Znf_RING"/>
</dbReference>
<evidence type="ECO:0000256" key="8">
    <source>
        <dbReference type="PROSITE-ProRule" id="PRU00723"/>
    </source>
</evidence>
<dbReference type="GO" id="GO:0043161">
    <property type="term" value="P:proteasome-mediated ubiquitin-dependent protein catabolic process"/>
    <property type="evidence" value="ECO:0007669"/>
    <property type="project" value="TreeGrafter"/>
</dbReference>
<reference evidence="12" key="1">
    <citation type="submission" date="2022-11" db="EMBL/GenBank/DDBJ databases">
        <title>Genome Resource of Sclerotinia nivalis Strain SnTB1, a Plant Pathogen Isolated from American Ginseng.</title>
        <authorList>
            <person name="Fan S."/>
        </authorList>
    </citation>
    <scope>NUCLEOTIDE SEQUENCE</scope>
    <source>
        <strain evidence="12">SnTB1</strain>
    </source>
</reference>
<feature type="domain" description="C3H1-type" evidence="10">
    <location>
        <begin position="4"/>
        <end position="27"/>
    </location>
</feature>
<name>A0A9X0DRM1_9HELO</name>
<feature type="domain" description="C3H1-type" evidence="10">
    <location>
        <begin position="56"/>
        <end position="83"/>
    </location>
</feature>
<dbReference type="SMART" id="SM00356">
    <property type="entry name" value="ZnF_C3H1"/>
    <property type="match status" value="3"/>
</dbReference>
<evidence type="ECO:0008006" key="14">
    <source>
        <dbReference type="Google" id="ProtNLM"/>
    </source>
</evidence>
<evidence type="ECO:0000256" key="7">
    <source>
        <dbReference type="ARBA" id="ARBA00022833"/>
    </source>
</evidence>
<comment type="pathway">
    <text evidence="1">Protein modification; protein ubiquitination.</text>
</comment>
<proteinExistence type="predicted"/>
<keyword evidence="6" id="KW-0833">Ubl conjugation pathway</keyword>
<dbReference type="GO" id="GO:0000151">
    <property type="term" value="C:ubiquitin ligase complex"/>
    <property type="evidence" value="ECO:0007669"/>
    <property type="project" value="TreeGrafter"/>
</dbReference>
<dbReference type="PANTHER" id="PTHR22770:SF13">
    <property type="entry name" value="RING-TYPE DOMAIN-CONTAINING PROTEIN"/>
    <property type="match status" value="1"/>
</dbReference>
<dbReference type="InterPro" id="IPR000571">
    <property type="entry name" value="Znf_CCCH"/>
</dbReference>
<feature type="zinc finger region" description="C3H1-type" evidence="8">
    <location>
        <begin position="91"/>
        <end position="118"/>
    </location>
</feature>
<dbReference type="Pfam" id="PF00076">
    <property type="entry name" value="RRM_1"/>
    <property type="match status" value="1"/>
</dbReference>
<keyword evidence="5 8" id="KW-0863">Zinc-finger</keyword>
<dbReference type="Gene3D" id="3.30.40.10">
    <property type="entry name" value="Zinc/RING finger domain, C3HC4 (zinc finger)"/>
    <property type="match status" value="1"/>
</dbReference>
<dbReference type="SMART" id="SM00647">
    <property type="entry name" value="IBR"/>
    <property type="match status" value="1"/>
</dbReference>
<keyword evidence="2" id="KW-0808">Transferase</keyword>